<feature type="domain" description="BPTI/Kunitz inhibitor" evidence="5">
    <location>
        <begin position="217"/>
        <end position="267"/>
    </location>
</feature>
<dbReference type="GO" id="GO:0004867">
    <property type="term" value="F:serine-type endopeptidase inhibitor activity"/>
    <property type="evidence" value="ECO:0007669"/>
    <property type="project" value="UniProtKB-KW"/>
</dbReference>
<keyword evidence="1" id="KW-0646">Protease inhibitor</keyword>
<dbReference type="InterPro" id="IPR002223">
    <property type="entry name" value="Kunitz_BPTI"/>
</dbReference>
<keyword evidence="2" id="KW-0722">Serine protease inhibitor</keyword>
<organism evidence="6">
    <name type="scientific">Amblyomma tuberculatum</name>
    <dbReference type="NCBI Taxonomy" id="48802"/>
    <lineage>
        <taxon>Eukaryota</taxon>
        <taxon>Metazoa</taxon>
        <taxon>Ecdysozoa</taxon>
        <taxon>Arthropoda</taxon>
        <taxon>Chelicerata</taxon>
        <taxon>Arachnida</taxon>
        <taxon>Acari</taxon>
        <taxon>Parasitiformes</taxon>
        <taxon>Ixodida</taxon>
        <taxon>Ixodoidea</taxon>
        <taxon>Ixodidae</taxon>
        <taxon>Amblyomminae</taxon>
        <taxon>Amblyomma</taxon>
    </lineage>
</organism>
<dbReference type="InterPro" id="IPR036880">
    <property type="entry name" value="Kunitz_BPTI_sf"/>
</dbReference>
<dbReference type="AlphaFoldDB" id="A0A6M2E5H8"/>
<feature type="domain" description="BPTI/Kunitz inhibitor" evidence="5">
    <location>
        <begin position="91"/>
        <end position="144"/>
    </location>
</feature>
<proteinExistence type="predicted"/>
<dbReference type="InterPro" id="IPR050098">
    <property type="entry name" value="TFPI/VKTCI-like"/>
</dbReference>
<evidence type="ECO:0000256" key="4">
    <source>
        <dbReference type="SAM" id="SignalP"/>
    </source>
</evidence>
<evidence type="ECO:0000256" key="3">
    <source>
        <dbReference type="ARBA" id="ARBA00023157"/>
    </source>
</evidence>
<protein>
    <recommendedName>
        <fullName evidence="5">BPTI/Kunitz inhibitor domain-containing protein</fullName>
    </recommendedName>
</protein>
<keyword evidence="4" id="KW-0732">Signal</keyword>
<feature type="signal peptide" evidence="4">
    <location>
        <begin position="1"/>
        <end position="18"/>
    </location>
</feature>
<dbReference type="GO" id="GO:0005615">
    <property type="term" value="C:extracellular space"/>
    <property type="evidence" value="ECO:0007669"/>
    <property type="project" value="TreeGrafter"/>
</dbReference>
<dbReference type="CDD" id="cd00109">
    <property type="entry name" value="Kunitz-type"/>
    <property type="match status" value="3"/>
</dbReference>
<dbReference type="Gene3D" id="4.10.410.10">
    <property type="entry name" value="Pancreatic trypsin inhibitor Kunitz domain"/>
    <property type="match status" value="4"/>
</dbReference>
<dbReference type="PROSITE" id="PS50279">
    <property type="entry name" value="BPTI_KUNITZ_2"/>
    <property type="match status" value="4"/>
</dbReference>
<dbReference type="PROSITE" id="PS00280">
    <property type="entry name" value="BPTI_KUNITZ_1"/>
    <property type="match status" value="2"/>
</dbReference>
<evidence type="ECO:0000256" key="2">
    <source>
        <dbReference type="ARBA" id="ARBA00022900"/>
    </source>
</evidence>
<dbReference type="PANTHER" id="PTHR10083">
    <property type="entry name" value="KUNITZ-TYPE PROTEASE INHIBITOR-RELATED"/>
    <property type="match status" value="1"/>
</dbReference>
<dbReference type="EMBL" id="GIDH01001719">
    <property type="protein sequence ID" value="NOV53662.1"/>
    <property type="molecule type" value="Transcribed_RNA"/>
</dbReference>
<evidence type="ECO:0000256" key="1">
    <source>
        <dbReference type="ARBA" id="ARBA00022690"/>
    </source>
</evidence>
<name>A0A6M2E5H8_9ACAR</name>
<evidence type="ECO:0000313" key="6">
    <source>
        <dbReference type="EMBL" id="NOV53662.1"/>
    </source>
</evidence>
<dbReference type="Pfam" id="PF00014">
    <property type="entry name" value="Kunitz_BPTI"/>
    <property type="match status" value="4"/>
</dbReference>
<accession>A0A6M2E5H8</accession>
<feature type="domain" description="BPTI/Kunitz inhibitor" evidence="5">
    <location>
        <begin position="152"/>
        <end position="209"/>
    </location>
</feature>
<feature type="domain" description="BPTI/Kunitz inhibitor" evidence="5">
    <location>
        <begin position="32"/>
        <end position="82"/>
    </location>
</feature>
<reference evidence="6" key="1">
    <citation type="submission" date="2019-12" db="EMBL/GenBank/DDBJ databases">
        <title>The sialotranscriptome of the gopher-tortoise tick, Amblyomma tuberculatum.</title>
        <authorList>
            <person name="Karim S."/>
            <person name="Andersen J."/>
            <person name="Kumar D."/>
            <person name="Adamson S."/>
            <person name="Ennen J."/>
            <person name="Qualis C.P."/>
            <person name="Ribeiro J.M.C."/>
        </authorList>
    </citation>
    <scope>NUCLEOTIDE SEQUENCE</scope>
    <source>
        <strain evidence="6">Removed</strain>
        <tissue evidence="6">Salivary glands</tissue>
    </source>
</reference>
<dbReference type="InterPro" id="IPR020901">
    <property type="entry name" value="Prtase_inh_Kunz-CS"/>
</dbReference>
<dbReference type="SUPFAM" id="SSF57362">
    <property type="entry name" value="BPTI-like"/>
    <property type="match status" value="4"/>
</dbReference>
<dbReference type="PANTHER" id="PTHR10083:SF374">
    <property type="entry name" value="BPTI_KUNITZ INHIBITOR DOMAIN-CONTAINING PROTEIN"/>
    <property type="match status" value="1"/>
</dbReference>
<dbReference type="SMART" id="SM00131">
    <property type="entry name" value="KU"/>
    <property type="match status" value="4"/>
</dbReference>
<evidence type="ECO:0000259" key="5">
    <source>
        <dbReference type="PROSITE" id="PS50279"/>
    </source>
</evidence>
<keyword evidence="3" id="KW-1015">Disulfide bond</keyword>
<sequence>MKLLILPVLVFLMGMTSAGNARLSEGRTTEICRLRLPRHDTCKAAKPGYRYNTKKMRCEWYTWGCGKNANHFATREECYQRCGKHLGVDPCTLAKDEGQECRQTPSHKNYWFDHGSQSCRLFVYRGCGGNGNNFLYASECWELCRFYVRDPCKFPISTGHHCPNDTTFMTQKIVFGYNKATHQCERFTYSGCGGYDNRFGTAKECWTNCAGLSGSKCILESSAGSRLGFTRFYYNMSSNTCEKSRYLTYGTSGKNRFLTLNDCEKKCKANHTYVKDDV</sequence>
<feature type="chain" id="PRO_5026710578" description="BPTI/Kunitz inhibitor domain-containing protein" evidence="4">
    <location>
        <begin position="19"/>
        <end position="278"/>
    </location>
</feature>